<evidence type="ECO:0000313" key="5">
    <source>
        <dbReference type="Proteomes" id="UP000646776"/>
    </source>
</evidence>
<evidence type="ECO:0000256" key="1">
    <source>
        <dbReference type="ARBA" id="ARBA00001968"/>
    </source>
</evidence>
<accession>A0A918HRQ1</accession>
<dbReference type="AlphaFoldDB" id="A0A918HRQ1"/>
<feature type="domain" description="DDE Tnp4" evidence="3">
    <location>
        <begin position="9"/>
        <end position="87"/>
    </location>
</feature>
<organism evidence="4 5">
    <name type="scientific">Streptomyces phaeofaciens</name>
    <dbReference type="NCBI Taxonomy" id="68254"/>
    <lineage>
        <taxon>Bacteria</taxon>
        <taxon>Bacillati</taxon>
        <taxon>Actinomycetota</taxon>
        <taxon>Actinomycetes</taxon>
        <taxon>Kitasatosporales</taxon>
        <taxon>Streptomycetaceae</taxon>
        <taxon>Streptomyces</taxon>
    </lineage>
</organism>
<keyword evidence="2" id="KW-0479">Metal-binding</keyword>
<comment type="caution">
    <text evidence="4">The sequence shown here is derived from an EMBL/GenBank/DDBJ whole genome shotgun (WGS) entry which is preliminary data.</text>
</comment>
<keyword evidence="5" id="KW-1185">Reference proteome</keyword>
<dbReference type="GO" id="GO:0046872">
    <property type="term" value="F:metal ion binding"/>
    <property type="evidence" value="ECO:0007669"/>
    <property type="project" value="UniProtKB-KW"/>
</dbReference>
<dbReference type="InterPro" id="IPR027806">
    <property type="entry name" value="HARBI1_dom"/>
</dbReference>
<dbReference type="Proteomes" id="UP000646776">
    <property type="component" value="Unassembled WGS sequence"/>
</dbReference>
<sequence>MIRICECQGVPVLADRAYTGAGFWVTTGLKRPPGGGLTLTQRTVNRALAAAQAPVERGMARLKSWQIFRRSRISPNRMTDITKAVLTLEGQR</sequence>
<reference evidence="4" key="2">
    <citation type="submission" date="2020-09" db="EMBL/GenBank/DDBJ databases">
        <authorList>
            <person name="Sun Q."/>
            <person name="Ohkuma M."/>
        </authorList>
    </citation>
    <scope>NUCLEOTIDE SEQUENCE</scope>
    <source>
        <strain evidence="4">JCM 4125</strain>
    </source>
</reference>
<protein>
    <recommendedName>
        <fullName evidence="3">DDE Tnp4 domain-containing protein</fullName>
    </recommendedName>
</protein>
<dbReference type="EMBL" id="BMSA01000048">
    <property type="protein sequence ID" value="GGT95557.1"/>
    <property type="molecule type" value="Genomic_DNA"/>
</dbReference>
<reference evidence="4" key="1">
    <citation type="journal article" date="2014" name="Int. J. Syst. Evol. Microbiol.">
        <title>Complete genome sequence of Corynebacterium casei LMG S-19264T (=DSM 44701T), isolated from a smear-ripened cheese.</title>
        <authorList>
            <consortium name="US DOE Joint Genome Institute (JGI-PGF)"/>
            <person name="Walter F."/>
            <person name="Albersmeier A."/>
            <person name="Kalinowski J."/>
            <person name="Ruckert C."/>
        </authorList>
    </citation>
    <scope>NUCLEOTIDE SEQUENCE</scope>
    <source>
        <strain evidence="4">JCM 4125</strain>
    </source>
</reference>
<evidence type="ECO:0000313" key="4">
    <source>
        <dbReference type="EMBL" id="GGT95557.1"/>
    </source>
</evidence>
<gene>
    <name evidence="4" type="ORF">GCM10010226_86590</name>
</gene>
<dbReference type="Pfam" id="PF13359">
    <property type="entry name" value="DDE_Tnp_4"/>
    <property type="match status" value="1"/>
</dbReference>
<name>A0A918HRQ1_9ACTN</name>
<proteinExistence type="predicted"/>
<comment type="cofactor">
    <cofactor evidence="1">
        <name>a divalent metal cation</name>
        <dbReference type="ChEBI" id="CHEBI:60240"/>
    </cofactor>
</comment>
<evidence type="ECO:0000259" key="3">
    <source>
        <dbReference type="Pfam" id="PF13359"/>
    </source>
</evidence>
<evidence type="ECO:0000256" key="2">
    <source>
        <dbReference type="ARBA" id="ARBA00022723"/>
    </source>
</evidence>